<dbReference type="InterPro" id="IPR010921">
    <property type="entry name" value="Trp_repressor/repl_initiator"/>
</dbReference>
<protein>
    <submittedName>
        <fullName evidence="3">IS3 family transposase</fullName>
    </submittedName>
</protein>
<comment type="caution">
    <text evidence="3">The sequence shown here is derived from an EMBL/GenBank/DDBJ whole genome shotgun (WGS) entry which is preliminary data.</text>
</comment>
<dbReference type="PROSITE" id="PS50994">
    <property type="entry name" value="INTEGRASE"/>
    <property type="match status" value="1"/>
</dbReference>
<dbReference type="PANTHER" id="PTHR46889">
    <property type="entry name" value="TRANSPOSASE INSF FOR INSERTION SEQUENCE IS3B-RELATED"/>
    <property type="match status" value="1"/>
</dbReference>
<dbReference type="SUPFAM" id="SSF48295">
    <property type="entry name" value="TrpR-like"/>
    <property type="match status" value="2"/>
</dbReference>
<dbReference type="Pfam" id="PF01527">
    <property type="entry name" value="HTH_Tnp_1"/>
    <property type="match status" value="1"/>
</dbReference>
<evidence type="ECO:0000313" key="4">
    <source>
        <dbReference type="Proteomes" id="UP000218023"/>
    </source>
</evidence>
<evidence type="ECO:0000313" key="3">
    <source>
        <dbReference type="EMBL" id="PAU96205.1"/>
    </source>
</evidence>
<dbReference type="GO" id="GO:0006313">
    <property type="term" value="P:DNA transposition"/>
    <property type="evidence" value="ECO:0007669"/>
    <property type="project" value="InterPro"/>
</dbReference>
<evidence type="ECO:0000259" key="2">
    <source>
        <dbReference type="PROSITE" id="PS50994"/>
    </source>
</evidence>
<dbReference type="PANTHER" id="PTHR46889:SF4">
    <property type="entry name" value="TRANSPOSASE INSO FOR INSERTION SEQUENCE ELEMENT IS911B-RELATED"/>
    <property type="match status" value="1"/>
</dbReference>
<dbReference type="InterPro" id="IPR001584">
    <property type="entry name" value="Integrase_cat-core"/>
</dbReference>
<dbReference type="NCBIfam" id="NF033516">
    <property type="entry name" value="transpos_IS3"/>
    <property type="match status" value="1"/>
</dbReference>
<dbReference type="InterPro" id="IPR050900">
    <property type="entry name" value="Transposase_IS3/IS150/IS904"/>
</dbReference>
<feature type="domain" description="Integrase catalytic" evidence="2">
    <location>
        <begin position="257"/>
        <end position="424"/>
    </location>
</feature>
<name>A0A2A2GH75_9RHOB</name>
<sequence>MKQTSGATKKAPAGAVLKDIRRATRRQFSAGEKIRIVLEGLRGEDSIAELCRREGISSSMYYGWSKQFLEAGKRRLAGDTARAATSDEVKELRREASALKKVVADLTLENRLLKKKHERGWGRRRMRSPAADKAEIIRLVEQSRLPVRRTLEKLGIPGATFYRWYDLYQRGGPEALEDHPSRPSRIWNPIPDEVRARVIALALEQPELSPRELAVRFTDEQRYFVSEASVYRLLKAQDLITSPACIVVKAADEFTDKTTAPNQLRQTDFTYLKIAGWGWYHLSTVLDDFSRFVVAWRLCSTMKAEDVTATLNPALTASGLDRVRVRHRPRLLSDNGASCIAGELAEWLEDQGMTHIRGAPRHPRTQGKIERRHQTLKNRILLEHSYLPGALEEQVSAFVEHCNHRRAHESLGNLTAADVHFGRGEAILAERARIKRKTLTQRRLQHHAATA</sequence>
<dbReference type="GO" id="GO:0043565">
    <property type="term" value="F:sequence-specific DNA binding"/>
    <property type="evidence" value="ECO:0007669"/>
    <property type="project" value="InterPro"/>
</dbReference>
<evidence type="ECO:0000256" key="1">
    <source>
        <dbReference type="SAM" id="Coils"/>
    </source>
</evidence>
<feature type="coiled-coil region" evidence="1">
    <location>
        <begin position="82"/>
        <end position="109"/>
    </location>
</feature>
<dbReference type="Proteomes" id="UP000218023">
    <property type="component" value="Unassembled WGS sequence"/>
</dbReference>
<dbReference type="InterPro" id="IPR048020">
    <property type="entry name" value="Transpos_IS3"/>
</dbReference>
<dbReference type="InterPro" id="IPR002514">
    <property type="entry name" value="Transposase_8"/>
</dbReference>
<dbReference type="EMBL" id="NSJZ01000018">
    <property type="protein sequence ID" value="PAU96205.1"/>
    <property type="molecule type" value="Genomic_DNA"/>
</dbReference>
<proteinExistence type="predicted"/>
<organism evidence="3 4">
    <name type="scientific">Paracoccus salipaludis</name>
    <dbReference type="NCBI Taxonomy" id="2032623"/>
    <lineage>
        <taxon>Bacteria</taxon>
        <taxon>Pseudomonadati</taxon>
        <taxon>Pseudomonadota</taxon>
        <taxon>Alphaproteobacteria</taxon>
        <taxon>Rhodobacterales</taxon>
        <taxon>Paracoccaceae</taxon>
        <taxon>Paracoccus</taxon>
    </lineage>
</organism>
<dbReference type="OrthoDB" id="9803878at2"/>
<reference evidence="3 4" key="1">
    <citation type="submission" date="2017-09" db="EMBL/GenBank/DDBJ databases">
        <title>Paracoccus alkalisoli sp. nov., isolated from saline alkaline soil.</title>
        <authorList>
            <person name="Dong X."/>
            <person name="Zhang G."/>
        </authorList>
    </citation>
    <scope>NUCLEOTIDE SEQUENCE [LARGE SCALE GENOMIC DNA]</scope>
    <source>
        <strain evidence="3 4">WN007</strain>
    </source>
</reference>
<dbReference type="Gene3D" id="3.30.420.10">
    <property type="entry name" value="Ribonuclease H-like superfamily/Ribonuclease H"/>
    <property type="match status" value="1"/>
</dbReference>
<dbReference type="AlphaFoldDB" id="A0A2A2GH75"/>
<dbReference type="GO" id="GO:0015074">
    <property type="term" value="P:DNA integration"/>
    <property type="evidence" value="ECO:0007669"/>
    <property type="project" value="InterPro"/>
</dbReference>
<accession>A0A2A2GH75</accession>
<dbReference type="Pfam" id="PF00665">
    <property type="entry name" value="rve"/>
    <property type="match status" value="1"/>
</dbReference>
<dbReference type="Gene3D" id="1.10.10.10">
    <property type="entry name" value="Winged helix-like DNA-binding domain superfamily/Winged helix DNA-binding domain"/>
    <property type="match status" value="2"/>
</dbReference>
<dbReference type="Pfam" id="PF13565">
    <property type="entry name" value="HTH_32"/>
    <property type="match status" value="1"/>
</dbReference>
<gene>
    <name evidence="3" type="ORF">CK240_14935</name>
</gene>
<keyword evidence="4" id="KW-1185">Reference proteome</keyword>
<dbReference type="SUPFAM" id="SSF53098">
    <property type="entry name" value="Ribonuclease H-like"/>
    <property type="match status" value="1"/>
</dbReference>
<dbReference type="InterPro" id="IPR036388">
    <property type="entry name" value="WH-like_DNA-bd_sf"/>
</dbReference>
<dbReference type="GO" id="GO:0004803">
    <property type="term" value="F:transposase activity"/>
    <property type="evidence" value="ECO:0007669"/>
    <property type="project" value="InterPro"/>
</dbReference>
<dbReference type="RefSeq" id="WP_095641133.1">
    <property type="nucleotide sequence ID" value="NZ_NSJZ01000018.1"/>
</dbReference>
<keyword evidence="1" id="KW-0175">Coiled coil</keyword>
<dbReference type="InterPro" id="IPR036397">
    <property type="entry name" value="RNaseH_sf"/>
</dbReference>
<dbReference type="InterPro" id="IPR012337">
    <property type="entry name" value="RNaseH-like_sf"/>
</dbReference>